<dbReference type="Proteomes" id="UP000054783">
    <property type="component" value="Unassembled WGS sequence"/>
</dbReference>
<name>A0A0V0XKH2_9BILA</name>
<keyword evidence="2" id="KW-1185">Reference proteome</keyword>
<organism evidence="1 2">
    <name type="scientific">Trichinella patagoniensis</name>
    <dbReference type="NCBI Taxonomy" id="990121"/>
    <lineage>
        <taxon>Eukaryota</taxon>
        <taxon>Metazoa</taxon>
        <taxon>Ecdysozoa</taxon>
        <taxon>Nematoda</taxon>
        <taxon>Enoplea</taxon>
        <taxon>Dorylaimia</taxon>
        <taxon>Trichinellida</taxon>
        <taxon>Trichinellidae</taxon>
        <taxon>Trichinella</taxon>
    </lineage>
</organism>
<sequence length="72" mass="8204">MKTCMHDGPGYAGVWKKFGVHQLSQKRKRSTELTSFISDQCRLHGWYEAACMKRHPILGGSAHAHLRAPRKI</sequence>
<dbReference type="EMBL" id="JYDQ01004813">
    <property type="protein sequence ID" value="KRX88454.1"/>
    <property type="molecule type" value="Genomic_DNA"/>
</dbReference>
<reference evidence="1 2" key="1">
    <citation type="submission" date="2015-01" db="EMBL/GenBank/DDBJ databases">
        <title>Evolution of Trichinella species and genotypes.</title>
        <authorList>
            <person name="Korhonen P.K."/>
            <person name="Edoardo P."/>
            <person name="Giuseppe L.R."/>
            <person name="Gasser R.B."/>
        </authorList>
    </citation>
    <scope>NUCLEOTIDE SEQUENCE [LARGE SCALE GENOMIC DNA]</scope>
    <source>
        <strain evidence="1">ISS2496</strain>
    </source>
</reference>
<evidence type="ECO:0000313" key="2">
    <source>
        <dbReference type="Proteomes" id="UP000054783"/>
    </source>
</evidence>
<dbReference type="AlphaFoldDB" id="A0A0V0XKH2"/>
<comment type="caution">
    <text evidence="1">The sequence shown here is derived from an EMBL/GenBank/DDBJ whole genome shotgun (WGS) entry which is preliminary data.</text>
</comment>
<accession>A0A0V0XKH2</accession>
<proteinExistence type="predicted"/>
<evidence type="ECO:0000313" key="1">
    <source>
        <dbReference type="EMBL" id="KRX88454.1"/>
    </source>
</evidence>
<protein>
    <submittedName>
        <fullName evidence="1">Uncharacterized protein</fullName>
    </submittedName>
</protein>
<gene>
    <name evidence="1" type="ORF">T12_14211</name>
</gene>